<feature type="region of interest" description="Disordered" evidence="6">
    <location>
        <begin position="151"/>
        <end position="398"/>
    </location>
</feature>
<feature type="signal peptide" evidence="7">
    <location>
        <begin position="1"/>
        <end position="19"/>
    </location>
</feature>
<dbReference type="SUPFAM" id="SSF57625">
    <property type="entry name" value="Invertebrate chitin-binding proteins"/>
    <property type="match status" value="3"/>
</dbReference>
<dbReference type="Proteomes" id="UP000000304">
    <property type="component" value="Chromosome 3L"/>
</dbReference>
<dbReference type="OrthoDB" id="6020543at2759"/>
<dbReference type="PANTHER" id="PTHR23301">
    <property type="entry name" value="CHITIN BINDING PERITROPHIN-A"/>
    <property type="match status" value="1"/>
</dbReference>
<feature type="domain" description="Chitin-binding type-2" evidence="8">
    <location>
        <begin position="466"/>
        <end position="519"/>
    </location>
</feature>
<feature type="compositionally biased region" description="Low complexity" evidence="6">
    <location>
        <begin position="184"/>
        <end position="201"/>
    </location>
</feature>
<dbReference type="GO" id="GO:0005576">
    <property type="term" value="C:extracellular region"/>
    <property type="evidence" value="ECO:0007669"/>
    <property type="project" value="InterPro"/>
</dbReference>
<dbReference type="PANTHER" id="PTHR23301:SF106">
    <property type="entry name" value="CHITIN-BINDING TYPE-2 DOMAIN-CONTAINING PROTEIN-RELATED"/>
    <property type="match status" value="1"/>
</dbReference>
<feature type="compositionally biased region" description="Low complexity" evidence="6">
    <location>
        <begin position="353"/>
        <end position="381"/>
    </location>
</feature>
<keyword evidence="1" id="KW-0147">Chitin-binding</keyword>
<feature type="compositionally biased region" description="Polar residues" evidence="6">
    <location>
        <begin position="173"/>
        <end position="182"/>
    </location>
</feature>
<evidence type="ECO:0000259" key="8">
    <source>
        <dbReference type="PROSITE" id="PS50940"/>
    </source>
</evidence>
<feature type="compositionally biased region" description="Polar residues" evidence="6">
    <location>
        <begin position="382"/>
        <end position="391"/>
    </location>
</feature>
<feature type="compositionally biased region" description="Low complexity" evidence="6">
    <location>
        <begin position="280"/>
        <end position="297"/>
    </location>
</feature>
<dbReference type="PROSITE" id="PS50940">
    <property type="entry name" value="CHIT_BIND_II"/>
    <property type="match status" value="3"/>
</dbReference>
<dbReference type="InterPro" id="IPR002557">
    <property type="entry name" value="Chitin-bd_dom"/>
</dbReference>
<feature type="region of interest" description="Disordered" evidence="6">
    <location>
        <begin position="20"/>
        <end position="45"/>
    </location>
</feature>
<evidence type="ECO:0000256" key="4">
    <source>
        <dbReference type="ARBA" id="ARBA00023157"/>
    </source>
</evidence>
<dbReference type="OMA" id="CYNDDEN"/>
<evidence type="ECO:0000256" key="1">
    <source>
        <dbReference type="ARBA" id="ARBA00022669"/>
    </source>
</evidence>
<keyword evidence="2 7" id="KW-0732">Signal</keyword>
<dbReference type="AlphaFoldDB" id="B4QQR2"/>
<feature type="domain" description="Chitin-binding type-2" evidence="8">
    <location>
        <begin position="53"/>
        <end position="106"/>
    </location>
</feature>
<feature type="chain" id="PRO_5002821429" evidence="7">
    <location>
        <begin position="20"/>
        <end position="519"/>
    </location>
</feature>
<keyword evidence="5" id="KW-0325">Glycoprotein</keyword>
<dbReference type="STRING" id="7240.B4QQR2"/>
<protein>
    <submittedName>
        <fullName evidence="9">GD12757</fullName>
    </submittedName>
</protein>
<dbReference type="HOGENOM" id="CLU_025353_0_0_1"/>
<dbReference type="InterPro" id="IPR051940">
    <property type="entry name" value="Chitin_bind-dev_reg"/>
</dbReference>
<organism evidence="9 10">
    <name type="scientific">Drosophila simulans</name>
    <name type="common">Fruit fly</name>
    <dbReference type="NCBI Taxonomy" id="7240"/>
    <lineage>
        <taxon>Eukaryota</taxon>
        <taxon>Metazoa</taxon>
        <taxon>Ecdysozoa</taxon>
        <taxon>Arthropoda</taxon>
        <taxon>Hexapoda</taxon>
        <taxon>Insecta</taxon>
        <taxon>Pterygota</taxon>
        <taxon>Neoptera</taxon>
        <taxon>Endopterygota</taxon>
        <taxon>Diptera</taxon>
        <taxon>Brachycera</taxon>
        <taxon>Muscomorpha</taxon>
        <taxon>Ephydroidea</taxon>
        <taxon>Drosophilidae</taxon>
        <taxon>Drosophila</taxon>
        <taxon>Sophophora</taxon>
    </lineage>
</organism>
<feature type="compositionally biased region" description="Polar residues" evidence="6">
    <location>
        <begin position="221"/>
        <end position="230"/>
    </location>
</feature>
<evidence type="ECO:0000313" key="9">
    <source>
        <dbReference type="EMBL" id="EDX10164.1"/>
    </source>
</evidence>
<evidence type="ECO:0000256" key="3">
    <source>
        <dbReference type="ARBA" id="ARBA00022737"/>
    </source>
</evidence>
<evidence type="ECO:0000256" key="5">
    <source>
        <dbReference type="ARBA" id="ARBA00023180"/>
    </source>
</evidence>
<evidence type="ECO:0000256" key="7">
    <source>
        <dbReference type="SAM" id="SignalP"/>
    </source>
</evidence>
<feature type="compositionally biased region" description="Polar residues" evidence="6">
    <location>
        <begin position="269"/>
        <end position="278"/>
    </location>
</feature>
<dbReference type="Pfam" id="PF01607">
    <property type="entry name" value="CBM_14"/>
    <property type="match status" value="3"/>
</dbReference>
<evidence type="ECO:0000313" key="10">
    <source>
        <dbReference type="Proteomes" id="UP000000304"/>
    </source>
</evidence>
<dbReference type="SMART" id="SM00494">
    <property type="entry name" value="ChtBD2"/>
    <property type="match status" value="3"/>
</dbReference>
<name>B4QQR2_DROSI</name>
<keyword evidence="10" id="KW-1185">Reference proteome</keyword>
<feature type="compositionally biased region" description="Polar residues" evidence="6">
    <location>
        <begin position="317"/>
        <end position="331"/>
    </location>
</feature>
<dbReference type="SMR" id="B4QQR2"/>
<dbReference type="EMBL" id="CM000363">
    <property type="protein sequence ID" value="EDX10164.1"/>
    <property type="molecule type" value="Genomic_DNA"/>
</dbReference>
<feature type="domain" description="Chitin-binding type-2" evidence="8">
    <location>
        <begin position="406"/>
        <end position="460"/>
    </location>
</feature>
<dbReference type="Bgee" id="FBgn0184484">
    <property type="expression patterns" value="Expressed in adult organism and 2 other cell types or tissues"/>
</dbReference>
<proteinExistence type="predicted"/>
<feature type="compositionally biased region" description="Polar residues" evidence="6">
    <location>
        <begin position="20"/>
        <end position="31"/>
    </location>
</feature>
<dbReference type="GO" id="GO:0008061">
    <property type="term" value="F:chitin binding"/>
    <property type="evidence" value="ECO:0007669"/>
    <property type="project" value="UniProtKB-KW"/>
</dbReference>
<keyword evidence="3" id="KW-0677">Repeat</keyword>
<keyword evidence="4" id="KW-1015">Disulfide bond</keyword>
<gene>
    <name evidence="9" type="primary">Dsim\GD12757</name>
    <name evidence="9" type="ORF">Dsim_GD12757</name>
</gene>
<reference evidence="9 10" key="1">
    <citation type="journal article" date="2007" name="Nature">
        <title>Evolution of genes and genomes on the Drosophila phylogeny.</title>
        <authorList>
            <consortium name="Drosophila 12 Genomes Consortium"/>
            <person name="Clark A.G."/>
            <person name="Eisen M.B."/>
            <person name="Smith D.R."/>
            <person name="Bergman C.M."/>
            <person name="Oliver B."/>
            <person name="Markow T.A."/>
            <person name="Kaufman T.C."/>
            <person name="Kellis M."/>
            <person name="Gelbart W."/>
            <person name="Iyer V.N."/>
            <person name="Pollard D.A."/>
            <person name="Sackton T.B."/>
            <person name="Larracuente A.M."/>
            <person name="Singh N.D."/>
            <person name="Abad J.P."/>
            <person name="Abt D.N."/>
            <person name="Adryan B."/>
            <person name="Aguade M."/>
            <person name="Akashi H."/>
            <person name="Anderson W.W."/>
            <person name="Aquadro C.F."/>
            <person name="Ardell D.H."/>
            <person name="Arguello R."/>
            <person name="Artieri C.G."/>
            <person name="Barbash D.A."/>
            <person name="Barker D."/>
            <person name="Barsanti P."/>
            <person name="Batterham P."/>
            <person name="Batzoglou S."/>
            <person name="Begun D."/>
            <person name="Bhutkar A."/>
            <person name="Blanco E."/>
            <person name="Bosak S.A."/>
            <person name="Bradley R.K."/>
            <person name="Brand A.D."/>
            <person name="Brent M.R."/>
            <person name="Brooks A.N."/>
            <person name="Brown R.H."/>
            <person name="Butlin R.K."/>
            <person name="Caggese C."/>
            <person name="Calvi B.R."/>
            <person name="Bernardo de Carvalho A."/>
            <person name="Caspi A."/>
            <person name="Castrezana S."/>
            <person name="Celniker S.E."/>
            <person name="Chang J.L."/>
            <person name="Chapple C."/>
            <person name="Chatterji S."/>
            <person name="Chinwalla A."/>
            <person name="Civetta A."/>
            <person name="Clifton S.W."/>
            <person name="Comeron J.M."/>
            <person name="Costello J.C."/>
            <person name="Coyne J.A."/>
            <person name="Daub J."/>
            <person name="David R.G."/>
            <person name="Delcher A.L."/>
            <person name="Delehaunty K."/>
            <person name="Do C.B."/>
            <person name="Ebling H."/>
            <person name="Edwards K."/>
            <person name="Eickbush T."/>
            <person name="Evans J.D."/>
            <person name="Filipski A."/>
            <person name="Findeiss S."/>
            <person name="Freyhult E."/>
            <person name="Fulton L."/>
            <person name="Fulton R."/>
            <person name="Garcia A.C."/>
            <person name="Gardiner A."/>
            <person name="Garfield D.A."/>
            <person name="Garvin B.E."/>
            <person name="Gibson G."/>
            <person name="Gilbert D."/>
            <person name="Gnerre S."/>
            <person name="Godfrey J."/>
            <person name="Good R."/>
            <person name="Gotea V."/>
            <person name="Gravely B."/>
            <person name="Greenberg A.J."/>
            <person name="Griffiths-Jones S."/>
            <person name="Gross S."/>
            <person name="Guigo R."/>
            <person name="Gustafson E.A."/>
            <person name="Haerty W."/>
            <person name="Hahn M.W."/>
            <person name="Halligan D.L."/>
            <person name="Halpern A.L."/>
            <person name="Halter G.M."/>
            <person name="Han M.V."/>
            <person name="Heger A."/>
            <person name="Hillier L."/>
            <person name="Hinrichs A.S."/>
            <person name="Holmes I."/>
            <person name="Hoskins R.A."/>
            <person name="Hubisz M.J."/>
            <person name="Hultmark D."/>
            <person name="Huntley M.A."/>
            <person name="Jaffe D.B."/>
            <person name="Jagadeeshan S."/>
            <person name="Jeck W.R."/>
            <person name="Johnson J."/>
            <person name="Jones C.D."/>
            <person name="Jordan W.C."/>
            <person name="Karpen G.H."/>
            <person name="Kataoka E."/>
            <person name="Keightley P.D."/>
            <person name="Kheradpour P."/>
            <person name="Kirkness E.F."/>
            <person name="Koerich L.B."/>
            <person name="Kristiansen K."/>
            <person name="Kudrna D."/>
            <person name="Kulathinal R.J."/>
            <person name="Kumar S."/>
            <person name="Kwok R."/>
            <person name="Lander E."/>
            <person name="Langley C.H."/>
            <person name="Lapoint R."/>
            <person name="Lazzaro B.P."/>
            <person name="Lee S.J."/>
            <person name="Levesque L."/>
            <person name="Li R."/>
            <person name="Lin C.F."/>
            <person name="Lin M.F."/>
            <person name="Lindblad-Toh K."/>
            <person name="Llopart A."/>
            <person name="Long M."/>
            <person name="Low L."/>
            <person name="Lozovsky E."/>
            <person name="Lu J."/>
            <person name="Luo M."/>
            <person name="Machado C.A."/>
            <person name="Makalowski W."/>
            <person name="Marzo M."/>
            <person name="Matsuda M."/>
            <person name="Matzkin L."/>
            <person name="McAllister B."/>
            <person name="McBride C.S."/>
            <person name="McKernan B."/>
            <person name="McKernan K."/>
            <person name="Mendez-Lago M."/>
            <person name="Minx P."/>
            <person name="Mollenhauer M.U."/>
            <person name="Montooth K."/>
            <person name="Mount S.M."/>
            <person name="Mu X."/>
            <person name="Myers E."/>
            <person name="Negre B."/>
            <person name="Newfeld S."/>
            <person name="Nielsen R."/>
            <person name="Noor M.A."/>
            <person name="O'Grady P."/>
            <person name="Pachter L."/>
            <person name="Papaceit M."/>
            <person name="Parisi M.J."/>
            <person name="Parisi M."/>
            <person name="Parts L."/>
            <person name="Pedersen J.S."/>
            <person name="Pesole G."/>
            <person name="Phillippy A.M."/>
            <person name="Ponting C.P."/>
            <person name="Pop M."/>
            <person name="Porcelli D."/>
            <person name="Powell J.R."/>
            <person name="Prohaska S."/>
            <person name="Pruitt K."/>
            <person name="Puig M."/>
            <person name="Quesneville H."/>
            <person name="Ram K.R."/>
            <person name="Rand D."/>
            <person name="Rasmussen M.D."/>
            <person name="Reed L.K."/>
            <person name="Reenan R."/>
            <person name="Reily A."/>
            <person name="Remington K.A."/>
            <person name="Rieger T.T."/>
            <person name="Ritchie M.G."/>
            <person name="Robin C."/>
            <person name="Rogers Y.H."/>
            <person name="Rohde C."/>
            <person name="Rozas J."/>
            <person name="Rubenfield M.J."/>
            <person name="Ruiz A."/>
            <person name="Russo S."/>
            <person name="Salzberg S.L."/>
            <person name="Sanchez-Gracia A."/>
            <person name="Saranga D.J."/>
            <person name="Sato H."/>
            <person name="Schaeffer S.W."/>
            <person name="Schatz M.C."/>
            <person name="Schlenke T."/>
            <person name="Schwartz R."/>
            <person name="Segarra C."/>
            <person name="Singh R.S."/>
            <person name="Sirot L."/>
            <person name="Sirota M."/>
            <person name="Sisneros N.B."/>
            <person name="Smith C.D."/>
            <person name="Smith T.F."/>
            <person name="Spieth J."/>
            <person name="Stage D.E."/>
            <person name="Stark A."/>
            <person name="Stephan W."/>
            <person name="Strausberg R.L."/>
            <person name="Strempel S."/>
            <person name="Sturgill D."/>
            <person name="Sutton G."/>
            <person name="Sutton G.G."/>
            <person name="Tao W."/>
            <person name="Teichmann S."/>
            <person name="Tobari Y.N."/>
            <person name="Tomimura Y."/>
            <person name="Tsolas J.M."/>
            <person name="Valente V.L."/>
            <person name="Venter E."/>
            <person name="Venter J.C."/>
            <person name="Vicario S."/>
            <person name="Vieira F.G."/>
            <person name="Vilella A.J."/>
            <person name="Villasante A."/>
            <person name="Walenz B."/>
            <person name="Wang J."/>
            <person name="Wasserman M."/>
            <person name="Watts T."/>
            <person name="Wilson D."/>
            <person name="Wilson R.K."/>
            <person name="Wing R.A."/>
            <person name="Wolfner M.F."/>
            <person name="Wong A."/>
            <person name="Wong G.K."/>
            <person name="Wu C.I."/>
            <person name="Wu G."/>
            <person name="Yamamoto D."/>
            <person name="Yang H.P."/>
            <person name="Yang S.P."/>
            <person name="Yorke J.A."/>
            <person name="Yoshida K."/>
            <person name="Zdobnov E."/>
            <person name="Zhang P."/>
            <person name="Zhang Y."/>
            <person name="Zimin A.V."/>
            <person name="Baldwin J."/>
            <person name="Abdouelleil A."/>
            <person name="Abdulkadir J."/>
            <person name="Abebe A."/>
            <person name="Abera B."/>
            <person name="Abreu J."/>
            <person name="Acer S.C."/>
            <person name="Aftuck L."/>
            <person name="Alexander A."/>
            <person name="An P."/>
            <person name="Anderson E."/>
            <person name="Anderson S."/>
            <person name="Arachi H."/>
            <person name="Azer M."/>
            <person name="Bachantsang P."/>
            <person name="Barry A."/>
            <person name="Bayul T."/>
            <person name="Berlin A."/>
            <person name="Bessette D."/>
            <person name="Bloom T."/>
            <person name="Blye J."/>
            <person name="Boguslavskiy L."/>
            <person name="Bonnet C."/>
            <person name="Boukhgalter B."/>
            <person name="Bourzgui I."/>
            <person name="Brown A."/>
            <person name="Cahill P."/>
            <person name="Channer S."/>
            <person name="Cheshatsang Y."/>
            <person name="Chuda L."/>
            <person name="Citroen M."/>
            <person name="Collymore A."/>
            <person name="Cooke P."/>
            <person name="Costello M."/>
            <person name="D'Aco K."/>
            <person name="Daza R."/>
            <person name="De Haan G."/>
            <person name="DeGray S."/>
            <person name="DeMaso C."/>
            <person name="Dhargay N."/>
            <person name="Dooley K."/>
            <person name="Dooley E."/>
            <person name="Doricent M."/>
            <person name="Dorje P."/>
            <person name="Dorjee K."/>
            <person name="Dupes A."/>
            <person name="Elong R."/>
            <person name="Falk J."/>
            <person name="Farina A."/>
            <person name="Faro S."/>
            <person name="Ferguson D."/>
            <person name="Fisher S."/>
            <person name="Foley C.D."/>
            <person name="Franke A."/>
            <person name="Friedrich D."/>
            <person name="Gadbois L."/>
            <person name="Gearin G."/>
            <person name="Gearin C.R."/>
            <person name="Giannoukos G."/>
            <person name="Goode T."/>
            <person name="Graham J."/>
            <person name="Grandbois E."/>
            <person name="Grewal S."/>
            <person name="Gyaltsen K."/>
            <person name="Hafez N."/>
            <person name="Hagos B."/>
            <person name="Hall J."/>
            <person name="Henson C."/>
            <person name="Hollinger A."/>
            <person name="Honan T."/>
            <person name="Huard M.D."/>
            <person name="Hughes L."/>
            <person name="Hurhula B."/>
            <person name="Husby M.E."/>
            <person name="Kamat A."/>
            <person name="Kanga B."/>
            <person name="Kashin S."/>
            <person name="Khazanovich D."/>
            <person name="Kisner P."/>
            <person name="Lance K."/>
            <person name="Lara M."/>
            <person name="Lee W."/>
            <person name="Lennon N."/>
            <person name="Letendre F."/>
            <person name="LeVine R."/>
            <person name="Lipovsky A."/>
            <person name="Liu X."/>
            <person name="Liu J."/>
            <person name="Liu S."/>
            <person name="Lokyitsang T."/>
            <person name="Lokyitsang Y."/>
            <person name="Lubonja R."/>
            <person name="Lui A."/>
            <person name="MacDonald P."/>
            <person name="Magnisalis V."/>
            <person name="Maru K."/>
            <person name="Matthews C."/>
            <person name="McCusker W."/>
            <person name="McDonough S."/>
            <person name="Mehta T."/>
            <person name="Meldrim J."/>
            <person name="Meneus L."/>
            <person name="Mihai O."/>
            <person name="Mihalev A."/>
            <person name="Mihova T."/>
            <person name="Mittelman R."/>
            <person name="Mlenga V."/>
            <person name="Montmayeur A."/>
            <person name="Mulrain L."/>
            <person name="Navidi A."/>
            <person name="Naylor J."/>
            <person name="Negash T."/>
            <person name="Nguyen T."/>
            <person name="Nguyen N."/>
            <person name="Nicol R."/>
            <person name="Norbu C."/>
            <person name="Norbu N."/>
            <person name="Novod N."/>
            <person name="O'Neill B."/>
            <person name="Osman S."/>
            <person name="Markiewicz E."/>
            <person name="Oyono O.L."/>
            <person name="Patti C."/>
            <person name="Phunkhang P."/>
            <person name="Pierre F."/>
            <person name="Priest M."/>
            <person name="Raghuraman S."/>
            <person name="Rege F."/>
            <person name="Reyes R."/>
            <person name="Rise C."/>
            <person name="Rogov P."/>
            <person name="Ross K."/>
            <person name="Ryan E."/>
            <person name="Settipalli S."/>
            <person name="Shea T."/>
            <person name="Sherpa N."/>
            <person name="Shi L."/>
            <person name="Shih D."/>
            <person name="Sparrow T."/>
            <person name="Spaulding J."/>
            <person name="Stalker J."/>
            <person name="Stange-Thomann N."/>
            <person name="Stavropoulos S."/>
            <person name="Stone C."/>
            <person name="Strader C."/>
            <person name="Tesfaye S."/>
            <person name="Thomson T."/>
            <person name="Thoulutsang Y."/>
            <person name="Thoulutsang D."/>
            <person name="Topham K."/>
            <person name="Topping I."/>
            <person name="Tsamla T."/>
            <person name="Vassiliev H."/>
            <person name="Vo A."/>
            <person name="Wangchuk T."/>
            <person name="Wangdi T."/>
            <person name="Weiand M."/>
            <person name="Wilkinson J."/>
            <person name="Wilson A."/>
            <person name="Yadav S."/>
            <person name="Young G."/>
            <person name="Yu Q."/>
            <person name="Zembek L."/>
            <person name="Zhong D."/>
            <person name="Zimmer A."/>
            <person name="Zwirko Z."/>
            <person name="Jaffe D.B."/>
            <person name="Alvarez P."/>
            <person name="Brockman W."/>
            <person name="Butler J."/>
            <person name="Chin C."/>
            <person name="Gnerre S."/>
            <person name="Grabherr M."/>
            <person name="Kleber M."/>
            <person name="Mauceli E."/>
            <person name="MacCallum I."/>
        </authorList>
    </citation>
    <scope>NUCLEOTIDE SEQUENCE [LARGE SCALE GENOMIC DNA]</scope>
    <source>
        <strain evidence="10">white501</strain>
    </source>
</reference>
<dbReference type="InterPro" id="IPR036508">
    <property type="entry name" value="Chitin-bd_dom_sf"/>
</dbReference>
<evidence type="ECO:0000256" key="2">
    <source>
        <dbReference type="ARBA" id="ARBA00022729"/>
    </source>
</evidence>
<sequence>MKGFQIIGLLGLFALLVSGSTSSGEDTTIDLTTDESTSVEDTTEVPATTLPPPVLCADEDLFLPAPDCREYYQCLYGEGILKICPDGLYWDRELSVCSWESQHCADDKNETTTPSTLNCASGLPFLPYIPDCTKFIQCVYNIGFKLSCPSENASKDSSGIETTVEDSTPIPEESTTVPQDTTNDPDGSTTSEDDTTVTTETTTEKPEDDTTVEDSTPIPEESTTVPQDTTNDPDGSTTSEDDTTVTTETTTEKPEDDTTVEDSTPIPEESTTVPQDTTNDPDGSTTSEDDTTVTTETTTEKPEDDTTVEDSTPIPEESTTVPQDTTNDPEGSTTSEDDTTVTIETTTKKPADDTTTPIPDTSTTITQDTTTDESSTVVTTTNIPEESTTGDSGVCYNDDENANPEEKVCGPGVDFLAHPTDCTMYLQCSNGVALERKCPDPLYWNPEIKSCDWSNKYCTNLRASQSISCAAGMNFDVFQSDCSQYVKCFGLRGVVMSCNSGLYWNPVSQACEKSRRFCT</sequence>
<feature type="compositionally biased region" description="Low complexity" evidence="6">
    <location>
        <begin position="232"/>
        <end position="249"/>
    </location>
</feature>
<dbReference type="PhylomeDB" id="B4QQR2"/>
<accession>B4QQR2</accession>
<feature type="compositionally biased region" description="Polar residues" evidence="6">
    <location>
        <begin position="151"/>
        <end position="161"/>
    </location>
</feature>
<dbReference type="Gene3D" id="2.170.140.10">
    <property type="entry name" value="Chitin binding domain"/>
    <property type="match status" value="3"/>
</dbReference>
<evidence type="ECO:0000256" key="6">
    <source>
        <dbReference type="SAM" id="MobiDB-lite"/>
    </source>
</evidence>